<protein>
    <submittedName>
        <fullName evidence="3">Histidine kinase</fullName>
    </submittedName>
</protein>
<dbReference type="InterPro" id="IPR010559">
    <property type="entry name" value="Sig_transdc_His_kin_internal"/>
</dbReference>
<sequence length="374" mass="43278">MSTLYIKYKAFFLGLGITASLIFLLSYAGIILIDSTAIGENLFFFTLWWGIFSLPIYKFDYLKKNRSTIYKIIGLFLLLLGAVIMDSYMDMADNPITIFLLVFFWLGGLYLLSPAFVKKYLWLILGVYISALCYFTYVRFSAGSRGMFYGAEKEGAILSLIMPIPGFIGLWFYEQWKWLRLLQSEKSKAELALLKSQVNPHFFFNTLNNLYGLTVEKSEKAPNVILGLSDMMRYTIYDGEKERVPIEDEIAYLENYIELHKIRYHRAVNISFESHIEAPCEIAPLLFIILVENAFKHGVEVLAENAYINIRLMVEQDKIEFYIENSLDPNQALNKEGIGLTNLKKRLKLIYPQQHKLSTESKDTCYIARLEIEL</sequence>
<feature type="transmembrane region" description="Helical" evidence="1">
    <location>
        <begin position="95"/>
        <end position="113"/>
    </location>
</feature>
<evidence type="ECO:0000256" key="1">
    <source>
        <dbReference type="SAM" id="Phobius"/>
    </source>
</evidence>
<accession>A0A915YLC9</accession>
<dbReference type="EMBL" id="AP026867">
    <property type="protein sequence ID" value="BDS15210.1"/>
    <property type="molecule type" value="Genomic_DNA"/>
</dbReference>
<dbReference type="AlphaFoldDB" id="A0A915YLC9"/>
<dbReference type="Proteomes" id="UP001060919">
    <property type="component" value="Chromosome"/>
</dbReference>
<name>A0A915YLC9_9BACT</name>
<feature type="transmembrane region" description="Helical" evidence="1">
    <location>
        <begin position="69"/>
        <end position="89"/>
    </location>
</feature>
<dbReference type="PANTHER" id="PTHR34220">
    <property type="entry name" value="SENSOR HISTIDINE KINASE YPDA"/>
    <property type="match status" value="1"/>
</dbReference>
<dbReference type="InterPro" id="IPR036890">
    <property type="entry name" value="HATPase_C_sf"/>
</dbReference>
<gene>
    <name evidence="3" type="ORF">AsAng_0059940</name>
</gene>
<feature type="transmembrane region" description="Helical" evidence="1">
    <location>
        <begin position="12"/>
        <end position="32"/>
    </location>
</feature>
<feature type="transmembrane region" description="Helical" evidence="1">
    <location>
        <begin position="38"/>
        <end position="57"/>
    </location>
</feature>
<keyword evidence="3" id="KW-0808">Transferase</keyword>
<evidence type="ECO:0000313" key="4">
    <source>
        <dbReference type="Proteomes" id="UP001060919"/>
    </source>
</evidence>
<feature type="domain" description="Signal transduction histidine kinase internal region" evidence="2">
    <location>
        <begin position="189"/>
        <end position="266"/>
    </location>
</feature>
<keyword evidence="1" id="KW-0472">Membrane</keyword>
<dbReference type="KEGG" id="aup:AsAng_0059940"/>
<evidence type="ECO:0000259" key="2">
    <source>
        <dbReference type="Pfam" id="PF06580"/>
    </source>
</evidence>
<keyword evidence="1" id="KW-1133">Transmembrane helix</keyword>
<keyword evidence="1" id="KW-0812">Transmembrane</keyword>
<organism evidence="3 4">
    <name type="scientific">Aureispira anguillae</name>
    <dbReference type="NCBI Taxonomy" id="2864201"/>
    <lineage>
        <taxon>Bacteria</taxon>
        <taxon>Pseudomonadati</taxon>
        <taxon>Bacteroidota</taxon>
        <taxon>Saprospiria</taxon>
        <taxon>Saprospirales</taxon>
        <taxon>Saprospiraceae</taxon>
        <taxon>Aureispira</taxon>
    </lineage>
</organism>
<dbReference type="PANTHER" id="PTHR34220:SF7">
    <property type="entry name" value="SENSOR HISTIDINE KINASE YPDA"/>
    <property type="match status" value="1"/>
</dbReference>
<dbReference type="Gene3D" id="3.30.565.10">
    <property type="entry name" value="Histidine kinase-like ATPase, C-terminal domain"/>
    <property type="match status" value="1"/>
</dbReference>
<dbReference type="SUPFAM" id="SSF55874">
    <property type="entry name" value="ATPase domain of HSP90 chaperone/DNA topoisomerase II/histidine kinase"/>
    <property type="match status" value="1"/>
</dbReference>
<dbReference type="RefSeq" id="WP_264790384.1">
    <property type="nucleotide sequence ID" value="NZ_AP026867.1"/>
</dbReference>
<dbReference type="InterPro" id="IPR050640">
    <property type="entry name" value="Bact_2-comp_sensor_kinase"/>
</dbReference>
<dbReference type="GO" id="GO:0016020">
    <property type="term" value="C:membrane"/>
    <property type="evidence" value="ECO:0007669"/>
    <property type="project" value="InterPro"/>
</dbReference>
<keyword evidence="3" id="KW-0418">Kinase</keyword>
<keyword evidence="4" id="KW-1185">Reference proteome</keyword>
<evidence type="ECO:0000313" key="3">
    <source>
        <dbReference type="EMBL" id="BDS15210.1"/>
    </source>
</evidence>
<dbReference type="GO" id="GO:0000155">
    <property type="term" value="F:phosphorelay sensor kinase activity"/>
    <property type="evidence" value="ECO:0007669"/>
    <property type="project" value="InterPro"/>
</dbReference>
<proteinExistence type="predicted"/>
<dbReference type="Pfam" id="PF06580">
    <property type="entry name" value="His_kinase"/>
    <property type="match status" value="1"/>
</dbReference>
<feature type="transmembrane region" description="Helical" evidence="1">
    <location>
        <begin position="155"/>
        <end position="173"/>
    </location>
</feature>
<reference evidence="3" key="1">
    <citation type="submission" date="2022-09" db="EMBL/GenBank/DDBJ databases">
        <title>Aureispira anguillicida sp. nov., isolated from Leptocephalus of Japanese eel Anguilla japonica.</title>
        <authorList>
            <person name="Yuasa K."/>
            <person name="Mekata T."/>
            <person name="Ikunari K."/>
        </authorList>
    </citation>
    <scope>NUCLEOTIDE SEQUENCE</scope>
    <source>
        <strain evidence="3">EL160426</strain>
    </source>
</reference>
<feature type="transmembrane region" description="Helical" evidence="1">
    <location>
        <begin position="120"/>
        <end position="140"/>
    </location>
</feature>